<dbReference type="OrthoDB" id="2886943at2"/>
<keyword evidence="1" id="KW-0472">Membrane</keyword>
<dbReference type="RefSeq" id="WP_143003551.1">
    <property type="nucleotide sequence ID" value="NZ_FMZA01000017.1"/>
</dbReference>
<evidence type="ECO:0000313" key="3">
    <source>
        <dbReference type="Proteomes" id="UP000199387"/>
    </source>
</evidence>
<reference evidence="2 3" key="1">
    <citation type="submission" date="2016-10" db="EMBL/GenBank/DDBJ databases">
        <authorList>
            <person name="de Groot N.N."/>
        </authorList>
    </citation>
    <scope>NUCLEOTIDE SEQUENCE [LARGE SCALE GENOMIC DNA]</scope>
    <source>
        <strain evidence="2 3">DSM 45514</strain>
    </source>
</reference>
<feature type="transmembrane region" description="Helical" evidence="1">
    <location>
        <begin position="38"/>
        <end position="63"/>
    </location>
</feature>
<dbReference type="AlphaFoldDB" id="A0A1G6PN11"/>
<keyword evidence="1" id="KW-0812">Transmembrane</keyword>
<sequence length="136" mass="16223">MNQIMLFFHVLGAIGMGFYLLLPFFLRRSVLEQRPILYVMYWMNFITQWVLVLQLFSGGHLYFNGNYSSLWITLVLITFTLIGAFGGMFGAYLRRYRKSPQKFPFHSWLRKVRVHAILTSICMFLIIVLMLFPYRF</sequence>
<keyword evidence="3" id="KW-1185">Reference proteome</keyword>
<name>A0A1G6PN11_9BACL</name>
<gene>
    <name evidence="2" type="ORF">SAMN04488112_11755</name>
</gene>
<evidence type="ECO:0000256" key="1">
    <source>
        <dbReference type="SAM" id="Phobius"/>
    </source>
</evidence>
<feature type="transmembrane region" description="Helical" evidence="1">
    <location>
        <begin position="114"/>
        <end position="134"/>
    </location>
</feature>
<protein>
    <recommendedName>
        <fullName evidence="4">DUF2306 domain-containing protein</fullName>
    </recommendedName>
</protein>
<feature type="transmembrane region" description="Helical" evidence="1">
    <location>
        <begin position="6"/>
        <end position="26"/>
    </location>
</feature>
<evidence type="ECO:0008006" key="4">
    <source>
        <dbReference type="Google" id="ProtNLM"/>
    </source>
</evidence>
<proteinExistence type="predicted"/>
<dbReference type="Proteomes" id="UP000199387">
    <property type="component" value="Unassembled WGS sequence"/>
</dbReference>
<dbReference type="EMBL" id="FMZA01000017">
    <property type="protein sequence ID" value="SDC81448.1"/>
    <property type="molecule type" value="Genomic_DNA"/>
</dbReference>
<accession>A0A1G6PN11</accession>
<evidence type="ECO:0000313" key="2">
    <source>
        <dbReference type="EMBL" id="SDC81448.1"/>
    </source>
</evidence>
<feature type="transmembrane region" description="Helical" evidence="1">
    <location>
        <begin position="69"/>
        <end position="93"/>
    </location>
</feature>
<organism evidence="2 3">
    <name type="scientific">Melghirimyces thermohalophilus</name>
    <dbReference type="NCBI Taxonomy" id="1236220"/>
    <lineage>
        <taxon>Bacteria</taxon>
        <taxon>Bacillati</taxon>
        <taxon>Bacillota</taxon>
        <taxon>Bacilli</taxon>
        <taxon>Bacillales</taxon>
        <taxon>Thermoactinomycetaceae</taxon>
        <taxon>Melghirimyces</taxon>
    </lineage>
</organism>
<keyword evidence="1" id="KW-1133">Transmembrane helix</keyword>